<organism evidence="1 2">
    <name type="scientific">Echinops telfairi</name>
    <name type="common">Lesser hedgehog tenrec</name>
    <dbReference type="NCBI Taxonomy" id="9371"/>
    <lineage>
        <taxon>Eukaryota</taxon>
        <taxon>Metazoa</taxon>
        <taxon>Chordata</taxon>
        <taxon>Craniata</taxon>
        <taxon>Vertebrata</taxon>
        <taxon>Euteleostomi</taxon>
        <taxon>Mammalia</taxon>
        <taxon>Eutheria</taxon>
        <taxon>Afrotheria</taxon>
        <taxon>Tenrecidae</taxon>
        <taxon>Tenrecinae</taxon>
        <taxon>Echinops</taxon>
    </lineage>
</organism>
<reference evidence="2" key="1">
    <citation type="submission" date="2025-08" db="UniProtKB">
        <authorList>
            <consortium name="RefSeq"/>
        </authorList>
    </citation>
    <scope>IDENTIFICATION</scope>
</reference>
<gene>
    <name evidence="2" type="primary">LOC101648722</name>
</gene>
<sequence>MSDSHTPPNVEGMLSLKVDNLTYCTPPSTPTHELESSQPAGDVYIVRNPVSKESLGFAFVRSHQKRQEENARDAVDGILLDDRELRMQKAQVGQRSLRSRHARLEVTPRKCKRDDNESLTPKPVGPSSFSEGRRSKAQRRSRARPSPVTTSRLPTRSESLLPRFEKESNSGSAPKSPGKFAEGKDPN</sequence>
<dbReference type="Proteomes" id="UP000694863">
    <property type="component" value="Unplaced"/>
</dbReference>
<accession>A0AC55D0S0</accession>
<evidence type="ECO:0000313" key="2">
    <source>
        <dbReference type="RefSeq" id="XP_045145329.1"/>
    </source>
</evidence>
<name>A0AC55D0S0_ECHTE</name>
<evidence type="ECO:0000313" key="1">
    <source>
        <dbReference type="Proteomes" id="UP000694863"/>
    </source>
</evidence>
<protein>
    <submittedName>
        <fullName evidence="2">Serine/arginine-rich splicing factor 2-like</fullName>
    </submittedName>
</protein>
<dbReference type="RefSeq" id="XP_045145329.1">
    <property type="nucleotide sequence ID" value="XM_045289394.1"/>
</dbReference>
<keyword evidence="1" id="KW-1185">Reference proteome</keyword>
<proteinExistence type="predicted"/>